<dbReference type="PANTHER" id="PTHR11361:SF122">
    <property type="entry name" value="DNA MISMATCH REPAIR PROTEIN MSH3"/>
    <property type="match status" value="1"/>
</dbReference>
<gene>
    <name evidence="12" type="ORF">BDN71DRAFT_1492561</name>
</gene>
<protein>
    <recommendedName>
        <fullName evidence="9">DNA mismatch repair protein</fullName>
    </recommendedName>
</protein>
<evidence type="ECO:0000256" key="3">
    <source>
        <dbReference type="ARBA" id="ARBA00022763"/>
    </source>
</evidence>
<evidence type="ECO:0000313" key="12">
    <source>
        <dbReference type="EMBL" id="KAF9501000.1"/>
    </source>
</evidence>
<evidence type="ECO:0000256" key="6">
    <source>
        <dbReference type="ARBA" id="ARBA00023204"/>
    </source>
</evidence>
<feature type="compositionally biased region" description="Low complexity" evidence="10">
    <location>
        <begin position="137"/>
        <end position="149"/>
    </location>
</feature>
<evidence type="ECO:0000256" key="7">
    <source>
        <dbReference type="ARBA" id="ARBA00025373"/>
    </source>
</evidence>
<evidence type="ECO:0000256" key="1">
    <source>
        <dbReference type="ARBA" id="ARBA00007094"/>
    </source>
</evidence>
<dbReference type="InterPro" id="IPR036678">
    <property type="entry name" value="MutS_con_dom_sf"/>
</dbReference>
<evidence type="ECO:0000256" key="2">
    <source>
        <dbReference type="ARBA" id="ARBA00022741"/>
    </source>
</evidence>
<dbReference type="InterPro" id="IPR000432">
    <property type="entry name" value="DNA_mismatch_repair_MutS_C"/>
</dbReference>
<organism evidence="12 13">
    <name type="scientific">Pleurotus eryngii</name>
    <name type="common">Boletus of the steppes</name>
    <dbReference type="NCBI Taxonomy" id="5323"/>
    <lineage>
        <taxon>Eukaryota</taxon>
        <taxon>Fungi</taxon>
        <taxon>Dikarya</taxon>
        <taxon>Basidiomycota</taxon>
        <taxon>Agaricomycotina</taxon>
        <taxon>Agaricomycetes</taxon>
        <taxon>Agaricomycetidae</taxon>
        <taxon>Agaricales</taxon>
        <taxon>Pleurotineae</taxon>
        <taxon>Pleurotaceae</taxon>
        <taxon>Pleurotus</taxon>
    </lineage>
</organism>
<dbReference type="SUPFAM" id="SSF52540">
    <property type="entry name" value="P-loop containing nucleoside triphosphate hydrolases"/>
    <property type="match status" value="1"/>
</dbReference>
<dbReference type="Pfam" id="PF05192">
    <property type="entry name" value="MutS_III"/>
    <property type="match status" value="1"/>
</dbReference>
<dbReference type="InterPro" id="IPR045076">
    <property type="entry name" value="MutS"/>
</dbReference>
<dbReference type="GO" id="GO:0005524">
    <property type="term" value="F:ATP binding"/>
    <property type="evidence" value="ECO:0007669"/>
    <property type="project" value="UniProtKB-UniRule"/>
</dbReference>
<dbReference type="InterPro" id="IPR036187">
    <property type="entry name" value="DNA_mismatch_repair_MutS_sf"/>
</dbReference>
<comment type="similarity">
    <text evidence="1">Belongs to the DNA mismatch repair MutS family. MSH3 subfamily.</text>
</comment>
<keyword evidence="13" id="KW-1185">Reference proteome</keyword>
<dbReference type="SMART" id="SM00533">
    <property type="entry name" value="MUTSd"/>
    <property type="match status" value="1"/>
</dbReference>
<accession>A0A9P6AA26</accession>
<dbReference type="GO" id="GO:0006298">
    <property type="term" value="P:mismatch repair"/>
    <property type="evidence" value="ECO:0007669"/>
    <property type="project" value="InterPro"/>
</dbReference>
<dbReference type="Gene3D" id="1.10.1420.10">
    <property type="match status" value="2"/>
</dbReference>
<evidence type="ECO:0000256" key="5">
    <source>
        <dbReference type="ARBA" id="ARBA00023125"/>
    </source>
</evidence>
<sequence>MFPRASTSQIPISKYFSPPSRKRAGSEVIDLTQSDSDDSEPRSSQRAQKRARTTTAPASSQGLRAAGRPSVERWRFTPSPLKTVSTGDATAVLPEVREAFRRKLLTGGQVGGEPPSTPKASKGKGRAQEPQEEFTASPISSGLGSPPSDGDQAFNALTALFSKKSKGKKIKAPPVRKMVAKPLERVGPSGQTYTPLEEQILKLKADNPGTLLMVEIGYKYKFFGEDAEIASKTLGVACYPDRNFSVAFIPVDRLNIHLKNLLSQGHRVGIVQQTVTAALKKVSDTRNDVFERKLTHLYTAATYVDEIDSVDDTDKYISPPLMCLIEKSKMGAMQVNVNIAMITVCPHTGDVAWDEFEDGPMRIELETRLAHTQPAELLLPAELSKATEKMLTHFTTMSPTGRRTPVERFAAKLSYTDAFKVITEFYTDKDNAAGASESFRSGELLATVTGFPQQVVVTLGHAIKHLSAFGIADAFRETKFFTHFATKTHMLLAANTLANLEIYRNETDFTTKGSLISVLDRTKTKFGARLLRHWVGRPLIDKAALQARVDAVEELKTTNHGHLAGLQAVLSKLPDLAKGLSRIQYGQCTPRELTLLLRAFEKIGNAFVAVDSPSQVGFKSDVLNDIIFALPKIKQPIKDTMSQIILKKAEEGKRVEMWADIEKFPELNDLTLGLDLNEVDILDELKAVQKALRRPSLKWASHLGEECLVELKKADNIPVPDDWIFMSGTKIVKRYHTPQAKRLLQKRAQFTEAIQREAHRAYISFLKEITDDHYGVLRHAVNQLSIADCLLSLTKVALENDYSRPEFIDGDALEIVDGRHPMIEKLSSDPFVANSVDMGVREPKSKIITGPNMGGKSSCVRMVALIVLMAQIGSYVPAASLKLGLVDAILTRMGASDDLSRGRSTFMVEMTETSEILQLATQRSLVILDELGRGTSTFDGMAIASGVLQHLVDITDCKTLFITHYPSIAKELEDKYPSKLQNLHMGYDAEDRVDGIKDVTFFYSLTRGLSQHSFGVECGRLAGLPESILQTAAAKASSLQIYVERRKAENRTRKAVSAIRKCLFNPEQVDSHEVEQLLESIRAVHLSMTFNN</sequence>
<keyword evidence="4 9" id="KW-0067">ATP-binding</keyword>
<feature type="region of interest" description="Disordered" evidence="10">
    <location>
        <begin position="105"/>
        <end position="149"/>
    </location>
</feature>
<dbReference type="SMART" id="SM00534">
    <property type="entry name" value="MUTSac"/>
    <property type="match status" value="1"/>
</dbReference>
<keyword evidence="2 9" id="KW-0547">Nucleotide-binding</keyword>
<dbReference type="NCBIfam" id="NF003810">
    <property type="entry name" value="PRK05399.1"/>
    <property type="match status" value="1"/>
</dbReference>
<proteinExistence type="inferred from homology"/>
<dbReference type="Pfam" id="PF01624">
    <property type="entry name" value="MutS_I"/>
    <property type="match status" value="1"/>
</dbReference>
<dbReference type="InterPro" id="IPR017261">
    <property type="entry name" value="DNA_mismatch_repair_MutS/MSH"/>
</dbReference>
<dbReference type="FunFam" id="3.40.1170.10:FF:000004">
    <property type="entry name" value="DNA mismatch repair protein"/>
    <property type="match status" value="1"/>
</dbReference>
<dbReference type="Gene3D" id="3.30.420.110">
    <property type="entry name" value="MutS, connector domain"/>
    <property type="match status" value="1"/>
</dbReference>
<reference evidence="12" key="1">
    <citation type="submission" date="2020-11" db="EMBL/GenBank/DDBJ databases">
        <authorList>
            <consortium name="DOE Joint Genome Institute"/>
            <person name="Ahrendt S."/>
            <person name="Riley R."/>
            <person name="Andreopoulos W."/>
            <person name="Labutti K."/>
            <person name="Pangilinan J."/>
            <person name="Ruiz-Duenas F.J."/>
            <person name="Barrasa J.M."/>
            <person name="Sanchez-Garcia M."/>
            <person name="Camarero S."/>
            <person name="Miyauchi S."/>
            <person name="Serrano A."/>
            <person name="Linde D."/>
            <person name="Babiker R."/>
            <person name="Drula E."/>
            <person name="Ayuso-Fernandez I."/>
            <person name="Pacheco R."/>
            <person name="Padilla G."/>
            <person name="Ferreira P."/>
            <person name="Barriuso J."/>
            <person name="Kellner H."/>
            <person name="Castanera R."/>
            <person name="Alfaro M."/>
            <person name="Ramirez L."/>
            <person name="Pisabarro A.G."/>
            <person name="Kuo A."/>
            <person name="Tritt A."/>
            <person name="Lipzen A."/>
            <person name="He G."/>
            <person name="Yan M."/>
            <person name="Ng V."/>
            <person name="Cullen D."/>
            <person name="Martin F."/>
            <person name="Rosso M.-N."/>
            <person name="Henrissat B."/>
            <person name="Hibbett D."/>
            <person name="Martinez A.T."/>
            <person name="Grigoriev I.V."/>
        </authorList>
    </citation>
    <scope>NUCLEOTIDE SEQUENCE</scope>
    <source>
        <strain evidence="12">ATCC 90797</strain>
    </source>
</reference>
<dbReference type="Pfam" id="PF00488">
    <property type="entry name" value="MutS_V"/>
    <property type="match status" value="1"/>
</dbReference>
<name>A0A9P6AA26_PLEER</name>
<dbReference type="GO" id="GO:0030983">
    <property type="term" value="F:mismatched DNA binding"/>
    <property type="evidence" value="ECO:0007669"/>
    <property type="project" value="UniProtKB-UniRule"/>
</dbReference>
<dbReference type="GO" id="GO:0005634">
    <property type="term" value="C:nucleus"/>
    <property type="evidence" value="ECO:0007669"/>
    <property type="project" value="TreeGrafter"/>
</dbReference>
<dbReference type="InterPro" id="IPR007696">
    <property type="entry name" value="DNA_mismatch_repair_MutS_core"/>
</dbReference>
<feature type="domain" description="DNA mismatch repair proteins mutS family" evidence="11">
    <location>
        <begin position="924"/>
        <end position="940"/>
    </location>
</feature>
<evidence type="ECO:0000256" key="8">
    <source>
        <dbReference type="ARBA" id="ARBA00025902"/>
    </source>
</evidence>
<comment type="caution">
    <text evidence="12">The sequence shown here is derived from an EMBL/GenBank/DDBJ whole genome shotgun (WGS) entry which is preliminary data.</text>
</comment>
<comment type="subunit">
    <text evidence="8">Heterodimer consisting of MSH2-MSH3 (MutS beta). Forms a ternary complex with MutL alpha (MLH1-PMS1).</text>
</comment>
<dbReference type="InterPro" id="IPR007695">
    <property type="entry name" value="DNA_mismatch_repair_MutS-lik_N"/>
</dbReference>
<evidence type="ECO:0000256" key="9">
    <source>
        <dbReference type="PIRNR" id="PIRNR037677"/>
    </source>
</evidence>
<evidence type="ECO:0000256" key="4">
    <source>
        <dbReference type="ARBA" id="ARBA00022840"/>
    </source>
</evidence>
<dbReference type="InterPro" id="IPR016151">
    <property type="entry name" value="DNA_mismatch_repair_MutS_N"/>
</dbReference>
<dbReference type="OrthoDB" id="121051at2759"/>
<keyword evidence="3 9" id="KW-0227">DNA damage</keyword>
<feature type="compositionally biased region" description="Polar residues" evidence="10">
    <location>
        <begin position="1"/>
        <end position="11"/>
    </location>
</feature>
<dbReference type="GO" id="GO:0006312">
    <property type="term" value="P:mitotic recombination"/>
    <property type="evidence" value="ECO:0007669"/>
    <property type="project" value="TreeGrafter"/>
</dbReference>
<comment type="function">
    <text evidence="7">Component of the post-replicative DNA mismatch repair system (MMR). Heterodimerizes with MSH2 to form MutS beta, which binds to DNA mismatches thereby initiating DNA repair. MSH3 provides substrate-binding and substrate specificity to the complex. When bound, the MutS beta heterodimer bends the DNA helix and shields approximately 20 base pairs. Acts mainly to repair insertion-deletion loops (IDLs) from 2 to 13 nucleotides in size, but can also repair base-base and single insertion-deletion mismatches that occur during replication. After mismatch binding, forms a ternary complex with the MutL alpha heterodimer, which is thought to be responsible for directing the downstream MMR events, including strand discrimination, excision, and resynthesis. ATP binding and hydrolysis play a pivotal role in mismatch repair functions.</text>
</comment>
<dbReference type="AlphaFoldDB" id="A0A9P6AA26"/>
<keyword evidence="5 9" id="KW-0238">DNA-binding</keyword>
<evidence type="ECO:0000256" key="10">
    <source>
        <dbReference type="SAM" id="MobiDB-lite"/>
    </source>
</evidence>
<dbReference type="PIRSF" id="PIRSF037677">
    <property type="entry name" value="DNA_mis_repair_Msh6"/>
    <property type="match status" value="1"/>
</dbReference>
<evidence type="ECO:0000259" key="11">
    <source>
        <dbReference type="PROSITE" id="PS00486"/>
    </source>
</evidence>
<dbReference type="PANTHER" id="PTHR11361">
    <property type="entry name" value="DNA MISMATCH REPAIR PROTEIN MUTS FAMILY MEMBER"/>
    <property type="match status" value="1"/>
</dbReference>
<dbReference type="Gene3D" id="3.40.50.300">
    <property type="entry name" value="P-loop containing nucleotide triphosphate hydrolases"/>
    <property type="match status" value="1"/>
</dbReference>
<evidence type="ECO:0000313" key="13">
    <source>
        <dbReference type="Proteomes" id="UP000807025"/>
    </source>
</evidence>
<feature type="compositionally biased region" description="Polar residues" evidence="10">
    <location>
        <begin position="53"/>
        <end position="62"/>
    </location>
</feature>
<dbReference type="GO" id="GO:0140664">
    <property type="term" value="F:ATP-dependent DNA damage sensor activity"/>
    <property type="evidence" value="ECO:0007669"/>
    <property type="project" value="InterPro"/>
</dbReference>
<dbReference type="Gene3D" id="3.40.1170.10">
    <property type="entry name" value="DNA repair protein MutS, domain I"/>
    <property type="match status" value="1"/>
</dbReference>
<feature type="region of interest" description="Disordered" evidence="10">
    <location>
        <begin position="1"/>
        <end position="87"/>
    </location>
</feature>
<dbReference type="Proteomes" id="UP000807025">
    <property type="component" value="Unassembled WGS sequence"/>
</dbReference>
<dbReference type="PROSITE" id="PS00486">
    <property type="entry name" value="DNA_MISMATCH_REPAIR_2"/>
    <property type="match status" value="1"/>
</dbReference>
<dbReference type="SUPFAM" id="SSF48334">
    <property type="entry name" value="DNA repair protein MutS, domain III"/>
    <property type="match status" value="1"/>
</dbReference>
<dbReference type="SUPFAM" id="SSF55271">
    <property type="entry name" value="DNA repair protein MutS, domain I"/>
    <property type="match status" value="1"/>
</dbReference>
<keyword evidence="6 9" id="KW-0234">DNA repair</keyword>
<dbReference type="InterPro" id="IPR027417">
    <property type="entry name" value="P-loop_NTPase"/>
</dbReference>
<dbReference type="EMBL" id="MU154525">
    <property type="protein sequence ID" value="KAF9501000.1"/>
    <property type="molecule type" value="Genomic_DNA"/>
</dbReference>